<feature type="non-terminal residue" evidence="1">
    <location>
        <position position="1"/>
    </location>
</feature>
<name>A0A061QM97_9CHLO</name>
<accession>A0A061QM97</accession>
<dbReference type="EMBL" id="GBEZ01027808">
    <property type="protein sequence ID" value="JAC59545.1"/>
    <property type="molecule type" value="Transcribed_RNA"/>
</dbReference>
<reference evidence="1" key="1">
    <citation type="submission" date="2014-05" db="EMBL/GenBank/DDBJ databases">
        <title>The transcriptome of the halophilic microalga Tetraselmis sp. GSL018 isolated from the Great Salt Lake, Utah.</title>
        <authorList>
            <person name="Jinkerson R.E."/>
            <person name="D'Adamo S."/>
            <person name="Posewitz M.C."/>
        </authorList>
    </citation>
    <scope>NUCLEOTIDE SEQUENCE</scope>
    <source>
        <strain evidence="1">GSL018</strain>
    </source>
</reference>
<dbReference type="AlphaFoldDB" id="A0A061QM97"/>
<gene>
    <name evidence="1" type="ORF">TSPGSL018_31161</name>
</gene>
<protein>
    <submittedName>
        <fullName evidence="1">Uncharacterized protein</fullName>
    </submittedName>
</protein>
<sequence length="95" mass="10040">NPLFWAAAACAPLWEHCACRRRTTARISGRGIHQAVGFATIEVRSVPLGVVYFTAVEVGGPSGAAEALGDCPKTLSLSLALSLSLPVQTIWPQNH</sequence>
<proteinExistence type="predicted"/>
<evidence type="ECO:0000313" key="1">
    <source>
        <dbReference type="EMBL" id="JAC59545.1"/>
    </source>
</evidence>
<organism evidence="1">
    <name type="scientific">Tetraselmis sp. GSL018</name>
    <dbReference type="NCBI Taxonomy" id="582737"/>
    <lineage>
        <taxon>Eukaryota</taxon>
        <taxon>Viridiplantae</taxon>
        <taxon>Chlorophyta</taxon>
        <taxon>core chlorophytes</taxon>
        <taxon>Chlorodendrophyceae</taxon>
        <taxon>Chlorodendrales</taxon>
        <taxon>Chlorodendraceae</taxon>
        <taxon>Tetraselmis</taxon>
    </lineage>
</organism>